<dbReference type="Proteomes" id="UP001054945">
    <property type="component" value="Unassembled WGS sequence"/>
</dbReference>
<evidence type="ECO:0008006" key="3">
    <source>
        <dbReference type="Google" id="ProtNLM"/>
    </source>
</evidence>
<organism evidence="1 2">
    <name type="scientific">Caerostris extrusa</name>
    <name type="common">Bark spider</name>
    <name type="synonym">Caerostris bankana</name>
    <dbReference type="NCBI Taxonomy" id="172846"/>
    <lineage>
        <taxon>Eukaryota</taxon>
        <taxon>Metazoa</taxon>
        <taxon>Ecdysozoa</taxon>
        <taxon>Arthropoda</taxon>
        <taxon>Chelicerata</taxon>
        <taxon>Arachnida</taxon>
        <taxon>Araneae</taxon>
        <taxon>Araneomorphae</taxon>
        <taxon>Entelegynae</taxon>
        <taxon>Araneoidea</taxon>
        <taxon>Araneidae</taxon>
        <taxon>Caerostris</taxon>
    </lineage>
</organism>
<name>A0AAV4XKZ8_CAEEX</name>
<comment type="caution">
    <text evidence="1">The sequence shown here is derived from an EMBL/GenBank/DDBJ whole genome shotgun (WGS) entry which is preliminary data.</text>
</comment>
<evidence type="ECO:0000313" key="1">
    <source>
        <dbReference type="EMBL" id="GIY95812.1"/>
    </source>
</evidence>
<keyword evidence="2" id="KW-1185">Reference proteome</keyword>
<sequence length="103" mass="11976">MISKHPLRGTDRPLSYGYCPTCDEINIGRSRKSTWRPAGSHHRYAFSSAFYRKQKPQNRKFLCTPQLRANDLIERLLQGVDKGWCVLNTQLVRISINRGTKNR</sequence>
<protein>
    <recommendedName>
        <fullName evidence="3">LAGLIDADG homing endonuclease</fullName>
    </recommendedName>
</protein>
<dbReference type="AlphaFoldDB" id="A0AAV4XKZ8"/>
<gene>
    <name evidence="1" type="ORF">CEXT_158921</name>
</gene>
<evidence type="ECO:0000313" key="2">
    <source>
        <dbReference type="Proteomes" id="UP001054945"/>
    </source>
</evidence>
<accession>A0AAV4XKZ8</accession>
<proteinExistence type="predicted"/>
<reference evidence="1 2" key="1">
    <citation type="submission" date="2021-06" db="EMBL/GenBank/DDBJ databases">
        <title>Caerostris extrusa draft genome.</title>
        <authorList>
            <person name="Kono N."/>
            <person name="Arakawa K."/>
        </authorList>
    </citation>
    <scope>NUCLEOTIDE SEQUENCE [LARGE SCALE GENOMIC DNA]</scope>
</reference>
<dbReference type="EMBL" id="BPLR01000582">
    <property type="protein sequence ID" value="GIY95812.1"/>
    <property type="molecule type" value="Genomic_DNA"/>
</dbReference>